<evidence type="ECO:0000313" key="1">
    <source>
        <dbReference type="EMBL" id="SMY25853.1"/>
    </source>
</evidence>
<protein>
    <submittedName>
        <fullName evidence="1">Uncharacterized protein</fullName>
    </submittedName>
</protein>
<dbReference type="AlphaFoldDB" id="A0A1Y6LN47"/>
<accession>A0A1Y6LN47</accession>
<dbReference type="EMBL" id="LT882682">
    <property type="protein sequence ID" value="SMY25853.1"/>
    <property type="molecule type" value="Genomic_DNA"/>
</dbReference>
<dbReference type="InterPro" id="IPR009057">
    <property type="entry name" value="Homeodomain-like_sf"/>
</dbReference>
<evidence type="ECO:0000313" key="2">
    <source>
        <dbReference type="Proteomes" id="UP000215453"/>
    </source>
</evidence>
<dbReference type="SUPFAM" id="SSF46689">
    <property type="entry name" value="Homeodomain-like"/>
    <property type="match status" value="1"/>
</dbReference>
<name>A0A1Y6LN47_ZYMTR</name>
<sequence>MKLTKQDELVIEHCLKAGLPHDDIIKLLLANDRGSRTSIWVRITRFNRTGTVIPKVGGRPSKLEKQHRDFIIDVLEAHPEYKSTELQTELMGKFSLWVAEATIQRLFKDEEFIVQRAARTVAHAEPT</sequence>
<reference evidence="1 2" key="1">
    <citation type="submission" date="2016-10" db="EMBL/GenBank/DDBJ databases">
        <authorList>
            <person name="Varghese N."/>
        </authorList>
    </citation>
    <scope>NUCLEOTIDE SEQUENCE [LARGE SCALE GENOMIC DNA]</scope>
</reference>
<organism evidence="1 2">
    <name type="scientific">Zymoseptoria tritici ST99CH_1A5</name>
    <dbReference type="NCBI Taxonomy" id="1276529"/>
    <lineage>
        <taxon>Eukaryota</taxon>
        <taxon>Fungi</taxon>
        <taxon>Dikarya</taxon>
        <taxon>Ascomycota</taxon>
        <taxon>Pezizomycotina</taxon>
        <taxon>Dothideomycetes</taxon>
        <taxon>Dothideomycetidae</taxon>
        <taxon>Mycosphaerellales</taxon>
        <taxon>Mycosphaerellaceae</taxon>
        <taxon>Zymoseptoria</taxon>
    </lineage>
</organism>
<dbReference type="Proteomes" id="UP000215453">
    <property type="component" value="Chromosome 7"/>
</dbReference>
<proteinExistence type="predicted"/>
<gene>
    <name evidence="1" type="ORF">ZT1A5_G7295</name>
</gene>